<dbReference type="InterPro" id="IPR012902">
    <property type="entry name" value="N_methyl_site"/>
</dbReference>
<dbReference type="PANTHER" id="PTHR30093">
    <property type="entry name" value="GENERAL SECRETION PATHWAY PROTEIN G"/>
    <property type="match status" value="1"/>
</dbReference>
<dbReference type="AlphaFoldDB" id="B5E9J9"/>
<dbReference type="PRINTS" id="PR00813">
    <property type="entry name" value="BCTERIALGSPG"/>
</dbReference>
<evidence type="ECO:0000256" key="4">
    <source>
        <dbReference type="ARBA" id="ARBA00022989"/>
    </source>
</evidence>
<dbReference type="GO" id="GO:0015628">
    <property type="term" value="P:protein secretion by the type II secretion system"/>
    <property type="evidence" value="ECO:0007669"/>
    <property type="project" value="InterPro"/>
</dbReference>
<dbReference type="EMBL" id="CP001124">
    <property type="protein sequence ID" value="ACH40173.2"/>
    <property type="molecule type" value="Genomic_DNA"/>
</dbReference>
<dbReference type="NCBIfam" id="TIGR02532">
    <property type="entry name" value="IV_pilin_GFxxxE"/>
    <property type="match status" value="1"/>
</dbReference>
<comment type="subcellular location">
    <subcellularLocation>
        <location evidence="1">Membrane</location>
        <topology evidence="1">Single-pass membrane protein</topology>
    </subcellularLocation>
</comment>
<evidence type="ECO:0000313" key="7">
    <source>
        <dbReference type="EMBL" id="ACH40173.2"/>
    </source>
</evidence>
<dbReference type="eggNOG" id="COG4968">
    <property type="taxonomic scope" value="Bacteria"/>
</dbReference>
<gene>
    <name evidence="7" type="primary">chrG</name>
    <name evidence="7" type="ordered locus">Gbem_3172</name>
</gene>
<evidence type="ECO:0000256" key="6">
    <source>
        <dbReference type="SAM" id="Phobius"/>
    </source>
</evidence>
<sequence>MRNNQQVTRLILSGAETPEMHSGQRGFSLIELLTVVAIIGILAAIALPAFSDYVYKARVARCKAEIVTLQTSITAYKISNNHQPDTLAEAGYENLLDPWGHPYRYLNIADGSVKGKGSFRKDRFLNPLNSDFDLYSMGADGLSRTPLSAAESHDDVIRASNGGFIGLASDF</sequence>
<reference evidence="7 8" key="1">
    <citation type="submission" date="2008-07" db="EMBL/GenBank/DDBJ databases">
        <title>Complete sequence of Geobacter bemidjiensis BEM.</title>
        <authorList>
            <consortium name="US DOE Joint Genome Institute"/>
            <person name="Lucas S."/>
            <person name="Copeland A."/>
            <person name="Lapidus A."/>
            <person name="Glavina del Rio T."/>
            <person name="Dalin E."/>
            <person name="Tice H."/>
            <person name="Bruce D."/>
            <person name="Goodwin L."/>
            <person name="Pitluck S."/>
            <person name="Kiss H."/>
            <person name="Brettin T."/>
            <person name="Detter J.C."/>
            <person name="Han C."/>
            <person name="Kuske C.R."/>
            <person name="Schmutz J."/>
            <person name="Larimer F."/>
            <person name="Land M."/>
            <person name="Hauser L."/>
            <person name="Kyrpides N."/>
            <person name="Lykidis A."/>
            <person name="Lovley D."/>
            <person name="Richardson P."/>
        </authorList>
    </citation>
    <scope>NUCLEOTIDE SEQUENCE [LARGE SCALE GENOMIC DNA]</scope>
    <source>
        <strain evidence="8">ATCC BAA-1014 / DSM 16622 / JCM 12645 / Bem</strain>
    </source>
</reference>
<dbReference type="Pfam" id="PF07963">
    <property type="entry name" value="N_methyl"/>
    <property type="match status" value="1"/>
</dbReference>
<evidence type="ECO:0000256" key="3">
    <source>
        <dbReference type="ARBA" id="ARBA00022692"/>
    </source>
</evidence>
<dbReference type="GO" id="GO:0016020">
    <property type="term" value="C:membrane"/>
    <property type="evidence" value="ECO:0007669"/>
    <property type="project" value="UniProtKB-SubCell"/>
</dbReference>
<dbReference type="InterPro" id="IPR045584">
    <property type="entry name" value="Pilin-like"/>
</dbReference>
<dbReference type="RefSeq" id="WP_012531605.1">
    <property type="nucleotide sequence ID" value="NC_011146.1"/>
</dbReference>
<dbReference type="InterPro" id="IPR000983">
    <property type="entry name" value="Bac_GSPG_pilin"/>
</dbReference>
<feature type="transmembrane region" description="Helical" evidence="6">
    <location>
        <begin position="29"/>
        <end position="50"/>
    </location>
</feature>
<keyword evidence="8" id="KW-1185">Reference proteome</keyword>
<dbReference type="GO" id="GO:0015627">
    <property type="term" value="C:type II protein secretion system complex"/>
    <property type="evidence" value="ECO:0007669"/>
    <property type="project" value="InterPro"/>
</dbReference>
<dbReference type="PROSITE" id="PS00409">
    <property type="entry name" value="PROKAR_NTER_METHYL"/>
    <property type="match status" value="1"/>
</dbReference>
<dbReference type="PANTHER" id="PTHR30093:SF44">
    <property type="entry name" value="TYPE II SECRETION SYSTEM CORE PROTEIN G"/>
    <property type="match status" value="1"/>
</dbReference>
<keyword evidence="2" id="KW-0488">Methylation</keyword>
<keyword evidence="3 6" id="KW-0812">Transmembrane</keyword>
<protein>
    <submittedName>
        <fullName evidence="7">Type II secretion system major pseudopilin ChrG</fullName>
    </submittedName>
</protein>
<organism evidence="7 8">
    <name type="scientific">Citrifermentans bemidjiense (strain ATCC BAA-1014 / DSM 16622 / JCM 12645 / Bem)</name>
    <name type="common">Geobacter bemidjiensis</name>
    <dbReference type="NCBI Taxonomy" id="404380"/>
    <lineage>
        <taxon>Bacteria</taxon>
        <taxon>Pseudomonadati</taxon>
        <taxon>Thermodesulfobacteriota</taxon>
        <taxon>Desulfuromonadia</taxon>
        <taxon>Geobacterales</taxon>
        <taxon>Geobacteraceae</taxon>
        <taxon>Citrifermentans</taxon>
    </lineage>
</organism>
<dbReference type="Gene3D" id="3.30.700.10">
    <property type="entry name" value="Glycoprotein, Type 4 Pilin"/>
    <property type="match status" value="1"/>
</dbReference>
<dbReference type="OrthoDB" id="5296638at2"/>
<dbReference type="HOGENOM" id="CLU_133171_0_0_7"/>
<keyword evidence="5 6" id="KW-0472">Membrane</keyword>
<dbReference type="SUPFAM" id="SSF54523">
    <property type="entry name" value="Pili subunits"/>
    <property type="match status" value="1"/>
</dbReference>
<dbReference type="STRING" id="404380.Gbem_3172"/>
<dbReference type="Proteomes" id="UP000008825">
    <property type="component" value="Chromosome"/>
</dbReference>
<evidence type="ECO:0000313" key="8">
    <source>
        <dbReference type="Proteomes" id="UP000008825"/>
    </source>
</evidence>
<reference evidence="7 8" key="2">
    <citation type="journal article" date="2010" name="BMC Genomics">
        <title>The genome of Geobacter bemidjiensis, exemplar for the subsurface clade of Geobacter species that predominate in Fe(III)-reducing subsurface environments.</title>
        <authorList>
            <person name="Aklujkar M."/>
            <person name="Young N.D."/>
            <person name="Holmes D."/>
            <person name="Chavan M."/>
            <person name="Risso C."/>
            <person name="Kiss H.E."/>
            <person name="Han C.S."/>
            <person name="Land M.L."/>
            <person name="Lovley D.R."/>
        </authorList>
    </citation>
    <scope>NUCLEOTIDE SEQUENCE [LARGE SCALE GENOMIC DNA]</scope>
    <source>
        <strain evidence="8">ATCC BAA-1014 / DSM 16622 / JCM 12645 / Bem</strain>
    </source>
</reference>
<evidence type="ECO:0000256" key="2">
    <source>
        <dbReference type="ARBA" id="ARBA00022481"/>
    </source>
</evidence>
<accession>B5E9J9</accession>
<proteinExistence type="predicted"/>
<name>B5E9J9_CITBB</name>
<evidence type="ECO:0000256" key="1">
    <source>
        <dbReference type="ARBA" id="ARBA00004167"/>
    </source>
</evidence>
<dbReference type="KEGG" id="gbm:Gbem_3172"/>
<evidence type="ECO:0000256" key="5">
    <source>
        <dbReference type="ARBA" id="ARBA00023136"/>
    </source>
</evidence>
<keyword evidence="4 6" id="KW-1133">Transmembrane helix</keyword>